<reference evidence="1" key="1">
    <citation type="submission" date="2021-02" db="EMBL/GenBank/DDBJ databases">
        <authorList>
            <person name="Nowell W R."/>
        </authorList>
    </citation>
    <scope>NUCLEOTIDE SEQUENCE</scope>
</reference>
<evidence type="ECO:0000313" key="2">
    <source>
        <dbReference type="Proteomes" id="UP000663848"/>
    </source>
</evidence>
<dbReference type="Proteomes" id="UP000663848">
    <property type="component" value="Unassembled WGS sequence"/>
</dbReference>
<comment type="caution">
    <text evidence="1">The sequence shown here is derived from an EMBL/GenBank/DDBJ whole genome shotgun (WGS) entry which is preliminary data.</text>
</comment>
<feature type="non-terminal residue" evidence="1">
    <location>
        <position position="1"/>
    </location>
</feature>
<accession>A0A822G0H8</accession>
<protein>
    <submittedName>
        <fullName evidence="1">Uncharacterized protein</fullName>
    </submittedName>
</protein>
<evidence type="ECO:0000313" key="1">
    <source>
        <dbReference type="EMBL" id="CAF5133425.1"/>
    </source>
</evidence>
<dbReference type="AlphaFoldDB" id="A0A822G0H8"/>
<sequence>TINNSNNTYVTKMNDTQLNDVSNQSQIFFVNMPQQEQQKSQSQQVLSVLTTDQQQQQQQVLPVTVVQQGKNLVLI</sequence>
<name>A0A822G0H8_9BILA</name>
<gene>
    <name evidence="1" type="ORF">QYT958_LOCUS47038</name>
</gene>
<organism evidence="1 2">
    <name type="scientific">Rotaria socialis</name>
    <dbReference type="NCBI Taxonomy" id="392032"/>
    <lineage>
        <taxon>Eukaryota</taxon>
        <taxon>Metazoa</taxon>
        <taxon>Spiralia</taxon>
        <taxon>Gnathifera</taxon>
        <taxon>Rotifera</taxon>
        <taxon>Eurotatoria</taxon>
        <taxon>Bdelloidea</taxon>
        <taxon>Philodinida</taxon>
        <taxon>Philodinidae</taxon>
        <taxon>Rotaria</taxon>
    </lineage>
</organism>
<proteinExistence type="predicted"/>
<dbReference type="EMBL" id="CAJOBR010086415">
    <property type="protein sequence ID" value="CAF5133425.1"/>
    <property type="molecule type" value="Genomic_DNA"/>
</dbReference>